<name>A0ABP7QWR3_9SPHI</name>
<evidence type="ECO:0000256" key="2">
    <source>
        <dbReference type="ARBA" id="ARBA00006275"/>
    </source>
</evidence>
<dbReference type="Gene3D" id="1.25.40.390">
    <property type="match status" value="1"/>
</dbReference>
<feature type="domain" description="RagB/SusD" evidence="6">
    <location>
        <begin position="339"/>
        <end position="619"/>
    </location>
</feature>
<dbReference type="Proteomes" id="UP001500742">
    <property type="component" value="Unassembled WGS sequence"/>
</dbReference>
<comment type="subcellular location">
    <subcellularLocation>
        <location evidence="1">Cell outer membrane</location>
    </subcellularLocation>
</comment>
<organism evidence="8 9">
    <name type="scientific">Mucilaginibacter dorajii</name>
    <dbReference type="NCBI Taxonomy" id="692994"/>
    <lineage>
        <taxon>Bacteria</taxon>
        <taxon>Pseudomonadati</taxon>
        <taxon>Bacteroidota</taxon>
        <taxon>Sphingobacteriia</taxon>
        <taxon>Sphingobacteriales</taxon>
        <taxon>Sphingobacteriaceae</taxon>
        <taxon>Mucilaginibacter</taxon>
    </lineage>
</organism>
<proteinExistence type="inferred from homology"/>
<dbReference type="InterPro" id="IPR012944">
    <property type="entry name" value="SusD_RagB_dom"/>
</dbReference>
<dbReference type="InterPro" id="IPR033985">
    <property type="entry name" value="SusD-like_N"/>
</dbReference>
<evidence type="ECO:0000313" key="8">
    <source>
        <dbReference type="EMBL" id="GAA3989124.1"/>
    </source>
</evidence>
<dbReference type="Pfam" id="PF07980">
    <property type="entry name" value="SusD_RagB"/>
    <property type="match status" value="1"/>
</dbReference>
<evidence type="ECO:0000313" key="9">
    <source>
        <dbReference type="Proteomes" id="UP001500742"/>
    </source>
</evidence>
<keyword evidence="4" id="KW-0472">Membrane</keyword>
<comment type="caution">
    <text evidence="8">The sequence shown here is derived from an EMBL/GenBank/DDBJ whole genome shotgun (WGS) entry which is preliminary data.</text>
</comment>
<gene>
    <name evidence="8" type="ORF">GCM10022210_47840</name>
</gene>
<keyword evidence="9" id="KW-1185">Reference proteome</keyword>
<dbReference type="EMBL" id="BAAAZC010000031">
    <property type="protein sequence ID" value="GAA3989124.1"/>
    <property type="molecule type" value="Genomic_DNA"/>
</dbReference>
<dbReference type="Pfam" id="PF14322">
    <property type="entry name" value="SusD-like_3"/>
    <property type="match status" value="1"/>
</dbReference>
<accession>A0ABP7QWR3</accession>
<dbReference type="SUPFAM" id="SSF48452">
    <property type="entry name" value="TPR-like"/>
    <property type="match status" value="1"/>
</dbReference>
<protein>
    <submittedName>
        <fullName evidence="8">RagB/SusD family nutrient uptake outer membrane protein</fullName>
    </submittedName>
</protein>
<keyword evidence="3" id="KW-0732">Signal</keyword>
<evidence type="ECO:0000256" key="4">
    <source>
        <dbReference type="ARBA" id="ARBA00023136"/>
    </source>
</evidence>
<evidence type="ECO:0000259" key="7">
    <source>
        <dbReference type="Pfam" id="PF14322"/>
    </source>
</evidence>
<evidence type="ECO:0000259" key="6">
    <source>
        <dbReference type="Pfam" id="PF07980"/>
    </source>
</evidence>
<comment type="similarity">
    <text evidence="2">Belongs to the SusD family.</text>
</comment>
<evidence type="ECO:0000256" key="1">
    <source>
        <dbReference type="ARBA" id="ARBA00004442"/>
    </source>
</evidence>
<keyword evidence="5" id="KW-0998">Cell outer membrane</keyword>
<reference evidence="9" key="1">
    <citation type="journal article" date="2019" name="Int. J. Syst. Evol. Microbiol.">
        <title>The Global Catalogue of Microorganisms (GCM) 10K type strain sequencing project: providing services to taxonomists for standard genome sequencing and annotation.</title>
        <authorList>
            <consortium name="The Broad Institute Genomics Platform"/>
            <consortium name="The Broad Institute Genome Sequencing Center for Infectious Disease"/>
            <person name="Wu L."/>
            <person name="Ma J."/>
        </authorList>
    </citation>
    <scope>NUCLEOTIDE SEQUENCE [LARGE SCALE GENOMIC DNA]</scope>
    <source>
        <strain evidence="9">JCM 16601</strain>
    </source>
</reference>
<dbReference type="InterPro" id="IPR011990">
    <property type="entry name" value="TPR-like_helical_dom_sf"/>
</dbReference>
<evidence type="ECO:0000256" key="5">
    <source>
        <dbReference type="ARBA" id="ARBA00023237"/>
    </source>
</evidence>
<feature type="domain" description="SusD-like N-terminal" evidence="7">
    <location>
        <begin position="5"/>
        <end position="214"/>
    </location>
</feature>
<evidence type="ECO:0000256" key="3">
    <source>
        <dbReference type="ARBA" id="ARBA00022729"/>
    </source>
</evidence>
<sequence length="619" mass="69738">MSCKKYLDVTPDNVGTIDYAFRNRNEAENYLFSCYATLQQLIYPQNNPGFTTSAEIIFPNNLTDNQGIDPTGFNLIRGTQSAQNPGLNYWDGQNGGQATFRAIRRCNTMLENIDKPVDLGADEKKRWIAEVKFLKAYYHFILYRMYGPIPITDVNLPINASTEQVKVKRDPADSVVNYMVRLLDQATPNLPAVIQNQTKELGRITQPIALAVKAQILATAASPLFNGNPDYTGVKNKDGKVLFNSAYDATKWDKAAAACLAAIQSAEANGNKLHTFIAPANITTLSDSLKTVLDLQTAITEKWDLNTEIIWALNPYFPGQTYCGPRLTAKAAANPQFQGTFAVPISEQELFYSNKGVPINEDKTFDYTNRYSLQTGDKANRFYIANNYTTVKGHFNREPRFYADLGFDGGIWFGNGLVGQESLYSIQARGSGDLAGPTDNVRLNITGYWPKKLVNYLTVYDDGYTIADFRLPVIRLAGLYLLYAEALNEQGKSYTEVVTYLDKVRSRAGLPGVVDAWSNYSNNPTKYTTKDGLRQIIHQESRIELAFECQPGWDLRRWKELQAVLSQPLQGWNIYEPDAINYYRPRTLVAPVFNVRNYLWPITNDDLIVNDNLVQNLNW</sequence>